<keyword evidence="2" id="KW-0732">Signal</keyword>
<dbReference type="Proteomes" id="UP000807306">
    <property type="component" value="Unassembled WGS sequence"/>
</dbReference>
<feature type="signal peptide" evidence="2">
    <location>
        <begin position="1"/>
        <end position="26"/>
    </location>
</feature>
<feature type="region of interest" description="Disordered" evidence="1">
    <location>
        <begin position="63"/>
        <end position="127"/>
    </location>
</feature>
<proteinExistence type="predicted"/>
<feature type="chain" id="PRO_5040300650" evidence="2">
    <location>
        <begin position="27"/>
        <end position="127"/>
    </location>
</feature>
<evidence type="ECO:0000256" key="1">
    <source>
        <dbReference type="SAM" id="MobiDB-lite"/>
    </source>
</evidence>
<evidence type="ECO:0000256" key="2">
    <source>
        <dbReference type="SAM" id="SignalP"/>
    </source>
</evidence>
<accession>A0A9P6E3K6</accession>
<evidence type="ECO:0000313" key="4">
    <source>
        <dbReference type="Proteomes" id="UP000807306"/>
    </source>
</evidence>
<name>A0A9P6E3K6_9AGAR</name>
<organism evidence="3 4">
    <name type="scientific">Crepidotus variabilis</name>
    <dbReference type="NCBI Taxonomy" id="179855"/>
    <lineage>
        <taxon>Eukaryota</taxon>
        <taxon>Fungi</taxon>
        <taxon>Dikarya</taxon>
        <taxon>Basidiomycota</taxon>
        <taxon>Agaricomycotina</taxon>
        <taxon>Agaricomycetes</taxon>
        <taxon>Agaricomycetidae</taxon>
        <taxon>Agaricales</taxon>
        <taxon>Agaricineae</taxon>
        <taxon>Crepidotaceae</taxon>
        <taxon>Crepidotus</taxon>
    </lineage>
</organism>
<dbReference type="AlphaFoldDB" id="A0A9P6E3K6"/>
<sequence length="127" mass="13429">MKYTISTTSLVLLNLLVGLGVSGVFGAPLPNPNPNSSLALSTPPNLQRRQYIESLIEDILERRAIKNGGGGKPKPQIPVKPSPPPPKGPARGPRAGEVPGAPIYNVDRIPPPPKGPSVDPKPVRGYY</sequence>
<protein>
    <submittedName>
        <fullName evidence="3">Uncharacterized protein</fullName>
    </submittedName>
</protein>
<feature type="compositionally biased region" description="Pro residues" evidence="1">
    <location>
        <begin position="75"/>
        <end position="88"/>
    </location>
</feature>
<keyword evidence="4" id="KW-1185">Reference proteome</keyword>
<dbReference type="EMBL" id="MU157978">
    <property type="protein sequence ID" value="KAF9521872.1"/>
    <property type="molecule type" value="Genomic_DNA"/>
</dbReference>
<gene>
    <name evidence="3" type="ORF">CPB83DRAFT_840924</name>
</gene>
<comment type="caution">
    <text evidence="3">The sequence shown here is derived from an EMBL/GenBank/DDBJ whole genome shotgun (WGS) entry which is preliminary data.</text>
</comment>
<evidence type="ECO:0000313" key="3">
    <source>
        <dbReference type="EMBL" id="KAF9521872.1"/>
    </source>
</evidence>
<reference evidence="3" key="1">
    <citation type="submission" date="2020-11" db="EMBL/GenBank/DDBJ databases">
        <authorList>
            <consortium name="DOE Joint Genome Institute"/>
            <person name="Ahrendt S."/>
            <person name="Riley R."/>
            <person name="Andreopoulos W."/>
            <person name="Labutti K."/>
            <person name="Pangilinan J."/>
            <person name="Ruiz-Duenas F.J."/>
            <person name="Barrasa J.M."/>
            <person name="Sanchez-Garcia M."/>
            <person name="Camarero S."/>
            <person name="Miyauchi S."/>
            <person name="Serrano A."/>
            <person name="Linde D."/>
            <person name="Babiker R."/>
            <person name="Drula E."/>
            <person name="Ayuso-Fernandez I."/>
            <person name="Pacheco R."/>
            <person name="Padilla G."/>
            <person name="Ferreira P."/>
            <person name="Barriuso J."/>
            <person name="Kellner H."/>
            <person name="Castanera R."/>
            <person name="Alfaro M."/>
            <person name="Ramirez L."/>
            <person name="Pisabarro A.G."/>
            <person name="Kuo A."/>
            <person name="Tritt A."/>
            <person name="Lipzen A."/>
            <person name="He G."/>
            <person name="Yan M."/>
            <person name="Ng V."/>
            <person name="Cullen D."/>
            <person name="Martin F."/>
            <person name="Rosso M.-N."/>
            <person name="Henrissat B."/>
            <person name="Hibbett D."/>
            <person name="Martinez A.T."/>
            <person name="Grigoriev I.V."/>
        </authorList>
    </citation>
    <scope>NUCLEOTIDE SEQUENCE</scope>
    <source>
        <strain evidence="3">CBS 506.95</strain>
    </source>
</reference>